<gene>
    <name evidence="1" type="ORF">BDV39DRAFT_216213</name>
</gene>
<organism evidence="1 2">
    <name type="scientific">Aspergillus sergii</name>
    <dbReference type="NCBI Taxonomy" id="1034303"/>
    <lineage>
        <taxon>Eukaryota</taxon>
        <taxon>Fungi</taxon>
        <taxon>Dikarya</taxon>
        <taxon>Ascomycota</taxon>
        <taxon>Pezizomycotina</taxon>
        <taxon>Eurotiomycetes</taxon>
        <taxon>Eurotiomycetidae</taxon>
        <taxon>Eurotiales</taxon>
        <taxon>Aspergillaceae</taxon>
        <taxon>Aspergillus</taxon>
        <taxon>Aspergillus subgen. Circumdati</taxon>
    </lineage>
</organism>
<proteinExistence type="predicted"/>
<keyword evidence="2" id="KW-1185">Reference proteome</keyword>
<evidence type="ECO:0000313" key="1">
    <source>
        <dbReference type="EMBL" id="KAE8326052.1"/>
    </source>
</evidence>
<sequence>MAQQPTYILAPTFHFKPGTGPIALGNIIADPLRPHRAITTVDPTTLKSRYPQIETFTHYEYSASRGTSRSNSLSVWGQFLQTVGAKVSGEHESSQHNKYTMEALETRYFVGDPTLEELEARLKAPRVQAVLRASSIPGFRHPVYMVTGLMIATGFAVTQEIGKTRAGEIGGEGSAPTPAGQAGAGINMARSSAIEQSEEWKAGDDIIFAYQLLKLEVKGWKGTRIEYDEVRHKAAYLSNEDRERYSEDEDEEDLGEVTANLTSPENIHALQNTGGFKAVELGECDSRITCIFLT</sequence>
<dbReference type="Proteomes" id="UP000325945">
    <property type="component" value="Unassembled WGS sequence"/>
</dbReference>
<dbReference type="AlphaFoldDB" id="A0A5N6WZJ4"/>
<accession>A0A5N6WZJ4</accession>
<protein>
    <submittedName>
        <fullName evidence="1">Uncharacterized protein</fullName>
    </submittedName>
</protein>
<name>A0A5N6WZJ4_9EURO</name>
<reference evidence="2" key="1">
    <citation type="submission" date="2019-04" db="EMBL/GenBank/DDBJ databases">
        <title>Friends and foes A comparative genomics studyof 23 Aspergillus species from section Flavi.</title>
        <authorList>
            <consortium name="DOE Joint Genome Institute"/>
            <person name="Kjaerbolling I."/>
            <person name="Vesth T."/>
            <person name="Frisvad J.C."/>
            <person name="Nybo J.L."/>
            <person name="Theobald S."/>
            <person name="Kildgaard S."/>
            <person name="Isbrandt T."/>
            <person name="Kuo A."/>
            <person name="Sato A."/>
            <person name="Lyhne E.K."/>
            <person name="Kogle M.E."/>
            <person name="Wiebenga A."/>
            <person name="Kun R.S."/>
            <person name="Lubbers R.J."/>
            <person name="Makela M.R."/>
            <person name="Barry K."/>
            <person name="Chovatia M."/>
            <person name="Clum A."/>
            <person name="Daum C."/>
            <person name="Haridas S."/>
            <person name="He G."/>
            <person name="LaButti K."/>
            <person name="Lipzen A."/>
            <person name="Mondo S."/>
            <person name="Riley R."/>
            <person name="Salamov A."/>
            <person name="Simmons B.A."/>
            <person name="Magnuson J.K."/>
            <person name="Henrissat B."/>
            <person name="Mortensen U.H."/>
            <person name="Larsen T.O."/>
            <person name="Devries R.P."/>
            <person name="Grigoriev I.V."/>
            <person name="Machida M."/>
            <person name="Baker S.E."/>
            <person name="Andersen M.R."/>
        </authorList>
    </citation>
    <scope>NUCLEOTIDE SEQUENCE [LARGE SCALE GENOMIC DNA]</scope>
    <source>
        <strain evidence="2">CBS 130017</strain>
    </source>
</reference>
<dbReference type="EMBL" id="ML741803">
    <property type="protein sequence ID" value="KAE8326052.1"/>
    <property type="molecule type" value="Genomic_DNA"/>
</dbReference>
<evidence type="ECO:0000313" key="2">
    <source>
        <dbReference type="Proteomes" id="UP000325945"/>
    </source>
</evidence>